<proteinExistence type="predicted"/>
<dbReference type="EMBL" id="CP009515">
    <property type="protein sequence ID" value="AKB73325.1"/>
    <property type="molecule type" value="Genomic_DNA"/>
</dbReference>
<evidence type="ECO:0000256" key="1">
    <source>
        <dbReference type="ARBA" id="ARBA00023125"/>
    </source>
</evidence>
<dbReference type="HOGENOM" id="CLU_2565767_0_0_2"/>
<keyword evidence="1" id="KW-0238">DNA-binding</keyword>
<dbReference type="AlphaFoldDB" id="A0A0E3WSQ2"/>
<dbReference type="GO" id="GO:0003677">
    <property type="term" value="F:DNA binding"/>
    <property type="evidence" value="ECO:0007669"/>
    <property type="project" value="UniProtKB-KW"/>
</dbReference>
<evidence type="ECO:0000259" key="2">
    <source>
        <dbReference type="Pfam" id="PF07282"/>
    </source>
</evidence>
<dbReference type="Proteomes" id="UP000033072">
    <property type="component" value="Chromosome"/>
</dbReference>
<organism evidence="3 4">
    <name type="scientific">Methanosarcina lacustris Z-7289</name>
    <dbReference type="NCBI Taxonomy" id="1434111"/>
    <lineage>
        <taxon>Archaea</taxon>
        <taxon>Methanobacteriati</taxon>
        <taxon>Methanobacteriota</taxon>
        <taxon>Stenosarchaea group</taxon>
        <taxon>Methanomicrobia</taxon>
        <taxon>Methanosarcinales</taxon>
        <taxon>Methanosarcinaceae</taxon>
        <taxon>Methanosarcina</taxon>
    </lineage>
</organism>
<dbReference type="InterPro" id="IPR010095">
    <property type="entry name" value="Cas12f1-like_TNB"/>
</dbReference>
<gene>
    <name evidence="3" type="ORF">MSLAZ_0064</name>
</gene>
<dbReference type="Pfam" id="PF07282">
    <property type="entry name" value="Cas12f1-like_TNB"/>
    <property type="match status" value="1"/>
</dbReference>
<reference evidence="3 4" key="1">
    <citation type="submission" date="2014-07" db="EMBL/GenBank/DDBJ databases">
        <title>Methanogenic archaea and the global carbon cycle.</title>
        <authorList>
            <person name="Henriksen J.R."/>
            <person name="Luke J."/>
            <person name="Reinhart S."/>
            <person name="Benedict M.N."/>
            <person name="Youngblut N.D."/>
            <person name="Metcalf M.E."/>
            <person name="Whitaker R.J."/>
            <person name="Metcalf W.W."/>
        </authorList>
    </citation>
    <scope>NUCLEOTIDE SEQUENCE [LARGE SCALE GENOMIC DNA]</scope>
    <source>
        <strain evidence="3 4">Z-7289</strain>
    </source>
</reference>
<dbReference type="PATRIC" id="fig|1434111.4.peg.77"/>
<name>A0A0E3WSQ2_9EURY</name>
<accession>A0A0E3WSQ2</accession>
<evidence type="ECO:0000313" key="3">
    <source>
        <dbReference type="EMBL" id="AKB73325.1"/>
    </source>
</evidence>
<protein>
    <submittedName>
        <fullName evidence="3">Mobile element protein</fullName>
    </submittedName>
</protein>
<feature type="domain" description="Cas12f1-like TNB" evidence="2">
    <location>
        <begin position="38"/>
        <end position="72"/>
    </location>
</feature>
<evidence type="ECO:0000313" key="4">
    <source>
        <dbReference type="Proteomes" id="UP000033072"/>
    </source>
</evidence>
<sequence length="81" mass="9381">MSKTEFLTLGNCKFYLPKREDSFLRQSGRTGLDRWENVCGYKLKELSLDIREWQCPDCKNTHDRDINAAINIKKIAVGTTV</sequence>
<keyword evidence="4" id="KW-1185">Reference proteome</keyword>
<dbReference type="KEGG" id="mls:MSLAZ_0064"/>